<evidence type="ECO:0000313" key="3">
    <source>
        <dbReference type="Proteomes" id="UP000244810"/>
    </source>
</evidence>
<gene>
    <name evidence="2" type="ORF">DDE23_10825</name>
</gene>
<sequence length="267" mass="28131">MPTLALPDVTLHYEIDGHGPPLMLIAGTASDSASWGPLVAPLAQRFTVIRPDNRSTGRTRPLDAPLSLAHWAGDALALARHLDLGPVALAGHSLGGMIALAMAAEAPEAVSRLALLASAPMVMARNAALFDLMLRLRDEGQPPDLWLRAFLPWLFHPRFFEAPGQLDAAIAQSLAYPHAQRPAQMRAQVAALGRADTAPLAATLRCPTLALLAADDLLIPPGAARAALAAIPDLRVEMIPDSGHSLHWDAPQAVLATLIPLLTGDAP</sequence>
<feature type="domain" description="AB hydrolase-1" evidence="1">
    <location>
        <begin position="20"/>
        <end position="251"/>
    </location>
</feature>
<comment type="caution">
    <text evidence="2">The sequence shown here is derived from an EMBL/GenBank/DDBJ whole genome shotgun (WGS) entry which is preliminary data.</text>
</comment>
<dbReference type="PRINTS" id="PR00111">
    <property type="entry name" value="ABHYDROLASE"/>
</dbReference>
<keyword evidence="3" id="KW-1185">Reference proteome</keyword>
<dbReference type="InterPro" id="IPR029058">
    <property type="entry name" value="AB_hydrolase_fold"/>
</dbReference>
<accession>A0A2T7URS6</accession>
<dbReference type="Gene3D" id="3.40.50.1820">
    <property type="entry name" value="alpha/beta hydrolase"/>
    <property type="match status" value="1"/>
</dbReference>
<dbReference type="PANTHER" id="PTHR43798">
    <property type="entry name" value="MONOACYLGLYCEROL LIPASE"/>
    <property type="match status" value="1"/>
</dbReference>
<evidence type="ECO:0000259" key="1">
    <source>
        <dbReference type="Pfam" id="PF00561"/>
    </source>
</evidence>
<dbReference type="SUPFAM" id="SSF53474">
    <property type="entry name" value="alpha/beta-Hydrolases"/>
    <property type="match status" value="1"/>
</dbReference>
<dbReference type="OrthoDB" id="9796770at2"/>
<organism evidence="2 3">
    <name type="scientific">Pararhodobacter aggregans</name>
    <dbReference type="NCBI Taxonomy" id="404875"/>
    <lineage>
        <taxon>Bacteria</taxon>
        <taxon>Pseudomonadati</taxon>
        <taxon>Pseudomonadota</taxon>
        <taxon>Alphaproteobacteria</taxon>
        <taxon>Rhodobacterales</taxon>
        <taxon>Paracoccaceae</taxon>
        <taxon>Pararhodobacter</taxon>
    </lineage>
</organism>
<dbReference type="Pfam" id="PF00561">
    <property type="entry name" value="Abhydrolase_1"/>
    <property type="match status" value="1"/>
</dbReference>
<evidence type="ECO:0000313" key="2">
    <source>
        <dbReference type="EMBL" id="PVE47339.1"/>
    </source>
</evidence>
<dbReference type="Proteomes" id="UP000244810">
    <property type="component" value="Unassembled WGS sequence"/>
</dbReference>
<reference evidence="2 3" key="1">
    <citation type="journal article" date="2011" name="Syst. Appl. Microbiol.">
        <title>Defluviimonas denitrificans gen. nov., sp. nov., and Pararhodobacter aggregans gen. nov., sp. nov., non-phototrophic Rhodobacteraceae from the biofilter of a marine aquaculture.</title>
        <authorList>
            <person name="Foesel B.U."/>
            <person name="Drake H.L."/>
            <person name="Schramm A."/>
        </authorList>
    </citation>
    <scope>NUCLEOTIDE SEQUENCE [LARGE SCALE GENOMIC DNA]</scope>
    <source>
        <strain evidence="2 3">D1-19</strain>
    </source>
</reference>
<dbReference type="RefSeq" id="WP_107753614.1">
    <property type="nucleotide sequence ID" value="NZ_QBKF01000010.1"/>
</dbReference>
<proteinExistence type="predicted"/>
<name>A0A2T7URS6_9RHOB</name>
<dbReference type="InterPro" id="IPR050266">
    <property type="entry name" value="AB_hydrolase_sf"/>
</dbReference>
<protein>
    <submittedName>
        <fullName evidence="2">Lipolytic enzyme</fullName>
    </submittedName>
</protein>
<dbReference type="EMBL" id="QDDR01000005">
    <property type="protein sequence ID" value="PVE47339.1"/>
    <property type="molecule type" value="Genomic_DNA"/>
</dbReference>
<dbReference type="PANTHER" id="PTHR43798:SF29">
    <property type="entry name" value="AB HYDROLASE-1 DOMAIN-CONTAINING PROTEIN"/>
    <property type="match status" value="1"/>
</dbReference>
<dbReference type="InterPro" id="IPR000073">
    <property type="entry name" value="AB_hydrolase_1"/>
</dbReference>
<dbReference type="AlphaFoldDB" id="A0A2T7URS6"/>